<keyword evidence="8 14" id="KW-0418">Kinase</keyword>
<keyword evidence="6 14" id="KW-0808">Transferase</keyword>
<dbReference type="PANTHER" id="PTHR44936:SF10">
    <property type="entry name" value="SENSOR PROTEIN RSTB"/>
    <property type="match status" value="1"/>
</dbReference>
<dbReference type="SMART" id="SM00387">
    <property type="entry name" value="HATPase_c"/>
    <property type="match status" value="1"/>
</dbReference>
<keyword evidence="11" id="KW-1133">Transmembrane helix</keyword>
<evidence type="ECO:0000256" key="10">
    <source>
        <dbReference type="SAM" id="MobiDB-lite"/>
    </source>
</evidence>
<dbReference type="SMART" id="SM00388">
    <property type="entry name" value="HisKA"/>
    <property type="match status" value="1"/>
</dbReference>
<comment type="subcellular location">
    <subcellularLocation>
        <location evidence="2">Cell membrane</location>
        <topology evidence="2">Multi-pass membrane protein</topology>
    </subcellularLocation>
</comment>
<dbReference type="InterPro" id="IPR050980">
    <property type="entry name" value="2C_sensor_his_kinase"/>
</dbReference>
<dbReference type="Gene3D" id="6.10.340.10">
    <property type="match status" value="1"/>
</dbReference>
<dbReference type="InterPro" id="IPR003660">
    <property type="entry name" value="HAMP_dom"/>
</dbReference>
<keyword evidence="5" id="KW-0597">Phosphoprotein</keyword>
<evidence type="ECO:0000313" key="15">
    <source>
        <dbReference type="Proteomes" id="UP000590740"/>
    </source>
</evidence>
<protein>
    <recommendedName>
        <fullName evidence="3">histidine kinase</fullName>
        <ecNumber evidence="3">2.7.13.3</ecNumber>
    </recommendedName>
</protein>
<dbReference type="PANTHER" id="PTHR44936">
    <property type="entry name" value="SENSOR PROTEIN CREC"/>
    <property type="match status" value="1"/>
</dbReference>
<dbReference type="SUPFAM" id="SSF55874">
    <property type="entry name" value="ATPase domain of HSP90 chaperone/DNA topoisomerase II/histidine kinase"/>
    <property type="match status" value="1"/>
</dbReference>
<evidence type="ECO:0000259" key="13">
    <source>
        <dbReference type="PROSITE" id="PS50885"/>
    </source>
</evidence>
<dbReference type="Gene3D" id="1.10.287.130">
    <property type="match status" value="1"/>
</dbReference>
<feature type="transmembrane region" description="Helical" evidence="11">
    <location>
        <begin position="192"/>
        <end position="210"/>
    </location>
</feature>
<dbReference type="PRINTS" id="PR00344">
    <property type="entry name" value="BCTRLSENSOR"/>
</dbReference>
<dbReference type="InterPro" id="IPR005467">
    <property type="entry name" value="His_kinase_dom"/>
</dbReference>
<dbReference type="Pfam" id="PF00512">
    <property type="entry name" value="HisKA"/>
    <property type="match status" value="1"/>
</dbReference>
<comment type="catalytic activity">
    <reaction evidence="1">
        <text>ATP + protein L-histidine = ADP + protein N-phospho-L-histidine.</text>
        <dbReference type="EC" id="2.7.13.3"/>
    </reaction>
</comment>
<dbReference type="GO" id="GO:0005886">
    <property type="term" value="C:plasma membrane"/>
    <property type="evidence" value="ECO:0007669"/>
    <property type="project" value="UniProtKB-SubCell"/>
</dbReference>
<dbReference type="EMBL" id="JACHIG010000013">
    <property type="protein sequence ID" value="MBB5035116.1"/>
    <property type="molecule type" value="Genomic_DNA"/>
</dbReference>
<organism evidence="14 15">
    <name type="scientific">Prosthecobacter vanneervenii</name>
    <dbReference type="NCBI Taxonomy" id="48466"/>
    <lineage>
        <taxon>Bacteria</taxon>
        <taxon>Pseudomonadati</taxon>
        <taxon>Verrucomicrobiota</taxon>
        <taxon>Verrucomicrobiia</taxon>
        <taxon>Verrucomicrobiales</taxon>
        <taxon>Verrucomicrobiaceae</taxon>
        <taxon>Prosthecobacter</taxon>
    </lineage>
</organism>
<keyword evidence="11" id="KW-0812">Transmembrane</keyword>
<accession>A0A7W7YFA0</accession>
<evidence type="ECO:0000313" key="14">
    <source>
        <dbReference type="EMBL" id="MBB5035116.1"/>
    </source>
</evidence>
<keyword evidence="11" id="KW-0472">Membrane</keyword>
<evidence type="ECO:0000256" key="5">
    <source>
        <dbReference type="ARBA" id="ARBA00022553"/>
    </source>
</evidence>
<evidence type="ECO:0000256" key="6">
    <source>
        <dbReference type="ARBA" id="ARBA00022679"/>
    </source>
</evidence>
<dbReference type="CDD" id="cd00082">
    <property type="entry name" value="HisKA"/>
    <property type="match status" value="1"/>
</dbReference>
<dbReference type="InterPro" id="IPR003594">
    <property type="entry name" value="HATPase_dom"/>
</dbReference>
<reference evidence="14 15" key="1">
    <citation type="submission" date="2020-08" db="EMBL/GenBank/DDBJ databases">
        <title>Genomic Encyclopedia of Type Strains, Phase IV (KMG-IV): sequencing the most valuable type-strain genomes for metagenomic binning, comparative biology and taxonomic classification.</title>
        <authorList>
            <person name="Goeker M."/>
        </authorList>
    </citation>
    <scope>NUCLEOTIDE SEQUENCE [LARGE SCALE GENOMIC DNA]</scope>
    <source>
        <strain evidence="14 15">DSM 12252</strain>
    </source>
</reference>
<feature type="region of interest" description="Disordered" evidence="10">
    <location>
        <begin position="111"/>
        <end position="142"/>
    </location>
</feature>
<feature type="transmembrane region" description="Helical" evidence="11">
    <location>
        <begin position="12"/>
        <end position="33"/>
    </location>
</feature>
<dbReference type="EC" id="2.7.13.3" evidence="3"/>
<evidence type="ECO:0000256" key="7">
    <source>
        <dbReference type="ARBA" id="ARBA00022741"/>
    </source>
</evidence>
<dbReference type="GO" id="GO:0005524">
    <property type="term" value="F:ATP binding"/>
    <property type="evidence" value="ECO:0007669"/>
    <property type="project" value="UniProtKB-KW"/>
</dbReference>
<dbReference type="Gene3D" id="3.30.565.10">
    <property type="entry name" value="Histidine kinase-like ATPase, C-terminal domain"/>
    <property type="match status" value="1"/>
</dbReference>
<dbReference type="AlphaFoldDB" id="A0A7W7YFA0"/>
<name>A0A7W7YFA0_9BACT</name>
<feature type="domain" description="Histidine kinase" evidence="12">
    <location>
        <begin position="272"/>
        <end position="480"/>
    </location>
</feature>
<gene>
    <name evidence="14" type="ORF">HNQ65_004724</name>
</gene>
<dbReference type="SUPFAM" id="SSF158472">
    <property type="entry name" value="HAMP domain-like"/>
    <property type="match status" value="1"/>
</dbReference>
<evidence type="ECO:0000256" key="2">
    <source>
        <dbReference type="ARBA" id="ARBA00004651"/>
    </source>
</evidence>
<dbReference type="InterPro" id="IPR003661">
    <property type="entry name" value="HisK_dim/P_dom"/>
</dbReference>
<evidence type="ECO:0000256" key="4">
    <source>
        <dbReference type="ARBA" id="ARBA00022475"/>
    </source>
</evidence>
<evidence type="ECO:0000256" key="1">
    <source>
        <dbReference type="ARBA" id="ARBA00000085"/>
    </source>
</evidence>
<keyword evidence="7" id="KW-0547">Nucleotide-binding</keyword>
<evidence type="ECO:0000256" key="9">
    <source>
        <dbReference type="ARBA" id="ARBA00022840"/>
    </source>
</evidence>
<dbReference type="PROSITE" id="PS50885">
    <property type="entry name" value="HAMP"/>
    <property type="match status" value="1"/>
</dbReference>
<keyword evidence="15" id="KW-1185">Reference proteome</keyword>
<dbReference type="CDD" id="cd06225">
    <property type="entry name" value="HAMP"/>
    <property type="match status" value="1"/>
</dbReference>
<dbReference type="RefSeq" id="WP_184343576.1">
    <property type="nucleotide sequence ID" value="NZ_JACHIG010000013.1"/>
</dbReference>
<dbReference type="GO" id="GO:0000155">
    <property type="term" value="F:phosphorelay sensor kinase activity"/>
    <property type="evidence" value="ECO:0007669"/>
    <property type="project" value="InterPro"/>
</dbReference>
<proteinExistence type="predicted"/>
<sequence length="480" mass="52595">MPRVHLPLYLKILLWFGVNLAVLAALFFGFLSMQFRMGLDWMLSGEAGERVSAIGDTITDELSQLPEQAWPELLHKHGGQYGVTFALFNSSGTQMMGAPLQIPAEVLPKLIDKRGPSDRPPPPRRPPSSTPRKRPADAPPKPRFILRAGEPARYWAGIHLDLTLPSDNHPLTLLMMSRTIHGGGLFFDLRPWLGLAAVALLLSALVWMPFVRGITGFIGRLNRAAGRIAEGDFKERVSSARSDELGELSTSVNKMAAQLGEYVAQQRRITADVAHELCSPIARMQMALGVVEQRGTPEQAAYLQKLDAELQHMARLVEEVLAFSKAETLPERESTEEIDLQDLIQTVIAREAPDADVRLVIPESLVLHSLRHALDRAIGNVLRNAVRYASDAGPINISAAREGAHIVIRVSDQGPGVPPETLHRLFEPFYRPEAARRRSTGGSGLGLAITQRCIHACGGTVTAQLREPTGLEITISIPAE</sequence>
<dbReference type="Pfam" id="PF02518">
    <property type="entry name" value="HATPase_c"/>
    <property type="match status" value="1"/>
</dbReference>
<dbReference type="Proteomes" id="UP000590740">
    <property type="component" value="Unassembled WGS sequence"/>
</dbReference>
<evidence type="ECO:0000256" key="11">
    <source>
        <dbReference type="SAM" id="Phobius"/>
    </source>
</evidence>
<evidence type="ECO:0000256" key="3">
    <source>
        <dbReference type="ARBA" id="ARBA00012438"/>
    </source>
</evidence>
<dbReference type="InterPro" id="IPR004358">
    <property type="entry name" value="Sig_transdc_His_kin-like_C"/>
</dbReference>
<evidence type="ECO:0000259" key="12">
    <source>
        <dbReference type="PROSITE" id="PS50109"/>
    </source>
</evidence>
<keyword evidence="9" id="KW-0067">ATP-binding</keyword>
<keyword evidence="4" id="KW-1003">Cell membrane</keyword>
<evidence type="ECO:0000256" key="8">
    <source>
        <dbReference type="ARBA" id="ARBA00022777"/>
    </source>
</evidence>
<dbReference type="InterPro" id="IPR036890">
    <property type="entry name" value="HATPase_C_sf"/>
</dbReference>
<dbReference type="Pfam" id="PF00672">
    <property type="entry name" value="HAMP"/>
    <property type="match status" value="1"/>
</dbReference>
<dbReference type="SMART" id="SM00304">
    <property type="entry name" value="HAMP"/>
    <property type="match status" value="1"/>
</dbReference>
<dbReference type="PROSITE" id="PS50109">
    <property type="entry name" value="HIS_KIN"/>
    <property type="match status" value="1"/>
</dbReference>
<feature type="domain" description="HAMP" evidence="13">
    <location>
        <begin position="212"/>
        <end position="264"/>
    </location>
</feature>
<feature type="compositionally biased region" description="Pro residues" evidence="10">
    <location>
        <begin position="118"/>
        <end position="129"/>
    </location>
</feature>
<dbReference type="SUPFAM" id="SSF47384">
    <property type="entry name" value="Homodimeric domain of signal transducing histidine kinase"/>
    <property type="match status" value="1"/>
</dbReference>
<dbReference type="InterPro" id="IPR036097">
    <property type="entry name" value="HisK_dim/P_sf"/>
</dbReference>
<comment type="caution">
    <text evidence="14">The sequence shown here is derived from an EMBL/GenBank/DDBJ whole genome shotgun (WGS) entry which is preliminary data.</text>
</comment>